<dbReference type="RefSeq" id="WP_147920749.1">
    <property type="nucleotide sequence ID" value="NZ_VRTY01000014.1"/>
</dbReference>
<dbReference type="NCBIfam" id="TIGR00347">
    <property type="entry name" value="bioD"/>
    <property type="match status" value="1"/>
</dbReference>
<proteinExistence type="inferred from homology"/>
<evidence type="ECO:0000256" key="2">
    <source>
        <dbReference type="HAMAP-Rule" id="MF_00336"/>
    </source>
</evidence>
<organism evidence="3 4">
    <name type="scientific">Pontibacter qinzhouensis</name>
    <dbReference type="NCBI Taxonomy" id="2603253"/>
    <lineage>
        <taxon>Bacteria</taxon>
        <taxon>Pseudomonadati</taxon>
        <taxon>Bacteroidota</taxon>
        <taxon>Cytophagia</taxon>
        <taxon>Cytophagales</taxon>
        <taxon>Hymenobacteraceae</taxon>
        <taxon>Pontibacter</taxon>
    </lineage>
</organism>
<dbReference type="EMBL" id="VRTY01000014">
    <property type="protein sequence ID" value="TXK50061.1"/>
    <property type="molecule type" value="Genomic_DNA"/>
</dbReference>
<comment type="function">
    <text evidence="2">Catalyzes a mechanistically unusual reaction, the ATP-dependent insertion of CO2 between the N7 and N8 nitrogen atoms of 7,8-diaminopelargonic acid (DAPA, also called 7,8-diammoniononanoate) to form a ureido ring.</text>
</comment>
<feature type="active site" evidence="2">
    <location>
        <position position="32"/>
    </location>
</feature>
<evidence type="ECO:0000256" key="1">
    <source>
        <dbReference type="ARBA" id="ARBA00022756"/>
    </source>
</evidence>
<dbReference type="GO" id="GO:0005829">
    <property type="term" value="C:cytosol"/>
    <property type="evidence" value="ECO:0007669"/>
    <property type="project" value="TreeGrafter"/>
</dbReference>
<keyword evidence="2" id="KW-0547">Nucleotide-binding</keyword>
<feature type="binding site" evidence="2">
    <location>
        <position position="36"/>
    </location>
    <ligand>
        <name>substrate</name>
    </ligand>
</feature>
<feature type="binding site" evidence="2">
    <location>
        <position position="43"/>
    </location>
    <ligand>
        <name>Mg(2+)</name>
        <dbReference type="ChEBI" id="CHEBI:18420"/>
    </ligand>
</feature>
<feature type="binding site" evidence="2">
    <location>
        <position position="99"/>
    </location>
    <ligand>
        <name>Mg(2+)</name>
        <dbReference type="ChEBI" id="CHEBI:18420"/>
    </ligand>
</feature>
<dbReference type="InterPro" id="IPR027417">
    <property type="entry name" value="P-loop_NTPase"/>
</dbReference>
<comment type="subunit">
    <text evidence="2">Homodimer.</text>
</comment>
<dbReference type="AlphaFoldDB" id="A0A5C8K8V2"/>
<dbReference type="Pfam" id="PF13500">
    <property type="entry name" value="AAA_26"/>
    <property type="match status" value="1"/>
</dbReference>
<sequence length="202" mass="22524">MKRLFVTGIGTEVGKTVVSAILTEKLKADYWKPIQSGDLDYSDTQKVKNLTGNSTSIFHPERYTFSQPLSPHAAAEIDGVTIRLEEFIVPETKNHLIIEGAGGLLVPLNKEHLIADLISHLRASVVLVSRNYLGSINHTLLTVQELRRRNIPVLGLVFNGESTPKTEAIIEHYSQLPVLFKVEEEKVVNKATVLKYAKEIEI</sequence>
<comment type="similarity">
    <text evidence="2">Belongs to the dethiobiotin synthetase family.</text>
</comment>
<comment type="caution">
    <text evidence="3">The sequence shown here is derived from an EMBL/GenBank/DDBJ whole genome shotgun (WGS) entry which is preliminary data.</text>
</comment>
<gene>
    <name evidence="2 3" type="primary">bioD</name>
    <name evidence="3" type="ORF">FVR03_05520</name>
</gene>
<evidence type="ECO:0000313" key="3">
    <source>
        <dbReference type="EMBL" id="TXK50061.1"/>
    </source>
</evidence>
<comment type="subcellular location">
    <subcellularLocation>
        <location evidence="2">Cytoplasm</location>
    </subcellularLocation>
</comment>
<comment type="pathway">
    <text evidence="2">Cofactor biosynthesis; biotin biosynthesis; biotin from 7,8-diaminononanoate: step 1/2.</text>
</comment>
<dbReference type="PANTHER" id="PTHR43210:SF5">
    <property type="entry name" value="DETHIOBIOTIN SYNTHETASE"/>
    <property type="match status" value="1"/>
</dbReference>
<dbReference type="GO" id="GO:0000287">
    <property type="term" value="F:magnesium ion binding"/>
    <property type="evidence" value="ECO:0007669"/>
    <property type="project" value="UniProtKB-UniRule"/>
</dbReference>
<keyword evidence="4" id="KW-1185">Reference proteome</keyword>
<dbReference type="GO" id="GO:0009102">
    <property type="term" value="P:biotin biosynthetic process"/>
    <property type="evidence" value="ECO:0007669"/>
    <property type="project" value="UniProtKB-UniRule"/>
</dbReference>
<dbReference type="GO" id="GO:0005524">
    <property type="term" value="F:ATP binding"/>
    <property type="evidence" value="ECO:0007669"/>
    <property type="project" value="UniProtKB-UniRule"/>
</dbReference>
<reference evidence="3 4" key="1">
    <citation type="submission" date="2019-08" db="EMBL/GenBank/DDBJ databases">
        <authorList>
            <person name="Shi S."/>
        </authorList>
    </citation>
    <scope>NUCLEOTIDE SEQUENCE [LARGE SCALE GENOMIC DNA]</scope>
    <source>
        <strain evidence="3 4">GY10130</strain>
    </source>
</reference>
<dbReference type="GO" id="GO:0004141">
    <property type="term" value="F:dethiobiotin synthase activity"/>
    <property type="evidence" value="ECO:0007669"/>
    <property type="project" value="UniProtKB-UniRule"/>
</dbReference>
<keyword evidence="2" id="KW-0460">Magnesium</keyword>
<keyword evidence="2" id="KW-0067">ATP-binding</keyword>
<protein>
    <recommendedName>
        <fullName evidence="2">ATP-dependent dethiobiotin synthetase BioD</fullName>
        <ecNumber evidence="2">6.3.3.3</ecNumber>
    </recommendedName>
    <alternativeName>
        <fullName evidence="2">DTB synthetase</fullName>
        <shortName evidence="2">DTBS</shortName>
    </alternativeName>
    <alternativeName>
        <fullName evidence="2">Dethiobiotin synthase</fullName>
    </alternativeName>
</protein>
<dbReference type="OrthoDB" id="9802097at2"/>
<feature type="binding site" evidence="2">
    <location>
        <begin position="99"/>
        <end position="102"/>
    </location>
    <ligand>
        <name>ATP</name>
        <dbReference type="ChEBI" id="CHEBI:30616"/>
    </ligand>
</feature>
<dbReference type="HAMAP" id="MF_00336">
    <property type="entry name" value="BioD"/>
    <property type="match status" value="1"/>
</dbReference>
<dbReference type="SUPFAM" id="SSF52540">
    <property type="entry name" value="P-loop containing nucleoside triphosphate hydrolases"/>
    <property type="match status" value="1"/>
</dbReference>
<dbReference type="InterPro" id="IPR004472">
    <property type="entry name" value="DTB_synth_BioD"/>
</dbReference>
<feature type="binding site" evidence="2">
    <location>
        <position position="16"/>
    </location>
    <ligand>
        <name>Mg(2+)</name>
        <dbReference type="ChEBI" id="CHEBI:18420"/>
    </ligand>
</feature>
<comment type="cofactor">
    <cofactor evidence="2">
        <name>Mg(2+)</name>
        <dbReference type="ChEBI" id="CHEBI:18420"/>
    </cofactor>
</comment>
<keyword evidence="1 2" id="KW-0093">Biotin biosynthesis</keyword>
<keyword evidence="2 3" id="KW-0436">Ligase</keyword>
<feature type="binding site" evidence="2">
    <location>
        <begin position="12"/>
        <end position="17"/>
    </location>
    <ligand>
        <name>ATP</name>
        <dbReference type="ChEBI" id="CHEBI:30616"/>
    </ligand>
</feature>
<accession>A0A5C8K8V2</accession>
<dbReference type="PANTHER" id="PTHR43210">
    <property type="entry name" value="DETHIOBIOTIN SYNTHETASE"/>
    <property type="match status" value="1"/>
</dbReference>
<feature type="binding site" evidence="2">
    <location>
        <position position="43"/>
    </location>
    <ligand>
        <name>ATP</name>
        <dbReference type="ChEBI" id="CHEBI:30616"/>
    </ligand>
</feature>
<comment type="catalytic activity">
    <reaction evidence="2">
        <text>(7R,8S)-7,8-diammoniononanoate + CO2 + ATP = (4R,5S)-dethiobiotin + ADP + phosphate + 3 H(+)</text>
        <dbReference type="Rhea" id="RHEA:15805"/>
        <dbReference type="ChEBI" id="CHEBI:15378"/>
        <dbReference type="ChEBI" id="CHEBI:16526"/>
        <dbReference type="ChEBI" id="CHEBI:30616"/>
        <dbReference type="ChEBI" id="CHEBI:43474"/>
        <dbReference type="ChEBI" id="CHEBI:149469"/>
        <dbReference type="ChEBI" id="CHEBI:149473"/>
        <dbReference type="ChEBI" id="CHEBI:456216"/>
        <dbReference type="EC" id="6.3.3.3"/>
    </reaction>
</comment>
<dbReference type="CDD" id="cd03109">
    <property type="entry name" value="DTBS"/>
    <property type="match status" value="1"/>
</dbReference>
<keyword evidence="2" id="KW-0963">Cytoplasm</keyword>
<name>A0A5C8K8V2_9BACT</name>
<feature type="binding site" evidence="2">
    <location>
        <position position="183"/>
    </location>
    <ligand>
        <name>ATP</name>
        <dbReference type="ChEBI" id="CHEBI:30616"/>
    </ligand>
</feature>
<comment type="caution">
    <text evidence="2">Lacks conserved residue(s) required for the propagation of feature annotation.</text>
</comment>
<dbReference type="EC" id="6.3.3.3" evidence="2"/>
<dbReference type="Gene3D" id="3.40.50.300">
    <property type="entry name" value="P-loop containing nucleotide triphosphate hydrolases"/>
    <property type="match status" value="1"/>
</dbReference>
<dbReference type="Proteomes" id="UP000321926">
    <property type="component" value="Unassembled WGS sequence"/>
</dbReference>
<keyword evidence="2" id="KW-0479">Metal-binding</keyword>
<dbReference type="UniPathway" id="UPA00078">
    <property type="reaction ID" value="UER00161"/>
</dbReference>
<evidence type="ECO:0000313" key="4">
    <source>
        <dbReference type="Proteomes" id="UP000321926"/>
    </source>
</evidence>
<dbReference type="PIRSF" id="PIRSF006755">
    <property type="entry name" value="DTB_synth"/>
    <property type="match status" value="1"/>
</dbReference>